<evidence type="ECO:0000313" key="14">
    <source>
        <dbReference type="Proteomes" id="UP001168821"/>
    </source>
</evidence>
<feature type="region of interest" description="Disordered" evidence="9">
    <location>
        <begin position="17"/>
        <end position="65"/>
    </location>
</feature>
<dbReference type="Pfam" id="PF13650">
    <property type="entry name" value="Asp_protease_2"/>
    <property type="match status" value="1"/>
</dbReference>
<dbReference type="FunFam" id="3.30.420.10:FF:000032">
    <property type="entry name" value="Retrovirus-related Pol polyprotein from transposon 297-like Protein"/>
    <property type="match status" value="1"/>
</dbReference>
<accession>A0AA38HTT7</accession>
<organism evidence="13 14">
    <name type="scientific">Zophobas morio</name>
    <dbReference type="NCBI Taxonomy" id="2755281"/>
    <lineage>
        <taxon>Eukaryota</taxon>
        <taxon>Metazoa</taxon>
        <taxon>Ecdysozoa</taxon>
        <taxon>Arthropoda</taxon>
        <taxon>Hexapoda</taxon>
        <taxon>Insecta</taxon>
        <taxon>Pterygota</taxon>
        <taxon>Neoptera</taxon>
        <taxon>Endopterygota</taxon>
        <taxon>Coleoptera</taxon>
        <taxon>Polyphaga</taxon>
        <taxon>Cucujiformia</taxon>
        <taxon>Tenebrionidae</taxon>
        <taxon>Zophobas</taxon>
    </lineage>
</organism>
<evidence type="ECO:0000259" key="10">
    <source>
        <dbReference type="PROSITE" id="PS50158"/>
    </source>
</evidence>
<keyword evidence="3" id="KW-0548">Nucleotidyltransferase</keyword>
<keyword evidence="4" id="KW-0540">Nuclease</keyword>
<dbReference type="InterPro" id="IPR043502">
    <property type="entry name" value="DNA/RNA_pol_sf"/>
</dbReference>
<evidence type="ECO:0000259" key="12">
    <source>
        <dbReference type="PROSITE" id="PS50994"/>
    </source>
</evidence>
<proteinExistence type="predicted"/>
<dbReference type="PROSITE" id="PS50878">
    <property type="entry name" value="RT_POL"/>
    <property type="match status" value="1"/>
</dbReference>
<keyword evidence="8" id="KW-0479">Metal-binding</keyword>
<reference evidence="13" key="1">
    <citation type="journal article" date="2023" name="G3 (Bethesda)">
        <title>Whole genome assemblies of Zophobas morio and Tenebrio molitor.</title>
        <authorList>
            <person name="Kaur S."/>
            <person name="Stinson S.A."/>
            <person name="diCenzo G.C."/>
        </authorList>
    </citation>
    <scope>NUCLEOTIDE SEQUENCE</scope>
    <source>
        <strain evidence="13">QUZm001</strain>
    </source>
</reference>
<dbReference type="Gene3D" id="2.40.70.10">
    <property type="entry name" value="Acid Proteases"/>
    <property type="match status" value="1"/>
</dbReference>
<dbReference type="PROSITE" id="PS50158">
    <property type="entry name" value="ZF_CCHC"/>
    <property type="match status" value="1"/>
</dbReference>
<dbReference type="GO" id="GO:0008270">
    <property type="term" value="F:zinc ion binding"/>
    <property type="evidence" value="ECO:0007669"/>
    <property type="project" value="UniProtKB-KW"/>
</dbReference>
<keyword evidence="6" id="KW-0378">Hydrolase</keyword>
<feature type="region of interest" description="Disordered" evidence="9">
    <location>
        <begin position="105"/>
        <end position="158"/>
    </location>
</feature>
<evidence type="ECO:0000256" key="5">
    <source>
        <dbReference type="ARBA" id="ARBA00022759"/>
    </source>
</evidence>
<dbReference type="InterPro" id="IPR001878">
    <property type="entry name" value="Znf_CCHC"/>
</dbReference>
<feature type="compositionally biased region" description="Acidic residues" evidence="9">
    <location>
        <begin position="1572"/>
        <end position="1588"/>
    </location>
</feature>
<dbReference type="Gene3D" id="3.10.10.10">
    <property type="entry name" value="HIV Type 1 Reverse Transcriptase, subunit A, domain 1"/>
    <property type="match status" value="1"/>
</dbReference>
<evidence type="ECO:0000256" key="2">
    <source>
        <dbReference type="ARBA" id="ARBA00022679"/>
    </source>
</evidence>
<keyword evidence="7" id="KW-0695">RNA-directed DNA polymerase</keyword>
<feature type="domain" description="Integrase catalytic" evidence="12">
    <location>
        <begin position="1293"/>
        <end position="1450"/>
    </location>
</feature>
<dbReference type="Gene3D" id="3.30.420.10">
    <property type="entry name" value="Ribonuclease H-like superfamily/Ribonuclease H"/>
    <property type="match status" value="1"/>
</dbReference>
<keyword evidence="2" id="KW-0808">Transferase</keyword>
<dbReference type="InterPro" id="IPR050951">
    <property type="entry name" value="Retrovirus_Pol_polyprotein"/>
</dbReference>
<dbReference type="Pfam" id="PF00078">
    <property type="entry name" value="RVT_1"/>
    <property type="match status" value="1"/>
</dbReference>
<dbReference type="InterPro" id="IPR041588">
    <property type="entry name" value="Integrase_H2C2"/>
</dbReference>
<dbReference type="GO" id="GO:0015074">
    <property type="term" value="P:DNA integration"/>
    <property type="evidence" value="ECO:0007669"/>
    <property type="project" value="InterPro"/>
</dbReference>
<dbReference type="InterPro" id="IPR000477">
    <property type="entry name" value="RT_dom"/>
</dbReference>
<feature type="domain" description="CCHC-type" evidence="10">
    <location>
        <begin position="413"/>
        <end position="428"/>
    </location>
</feature>
<dbReference type="PANTHER" id="PTHR37984">
    <property type="entry name" value="PROTEIN CBG26694"/>
    <property type="match status" value="1"/>
</dbReference>
<dbReference type="SUPFAM" id="SSF56672">
    <property type="entry name" value="DNA/RNA polymerases"/>
    <property type="match status" value="1"/>
</dbReference>
<dbReference type="Gene3D" id="1.10.340.70">
    <property type="match status" value="1"/>
</dbReference>
<feature type="region of interest" description="Disordered" evidence="9">
    <location>
        <begin position="1563"/>
        <end position="1616"/>
    </location>
</feature>
<dbReference type="CDD" id="cd09274">
    <property type="entry name" value="RNase_HI_RT_Ty3"/>
    <property type="match status" value="1"/>
</dbReference>
<sequence length="1616" mass="182287">MLNNVLNEKFEQFVAGQRWEGNQSGEGRGLTPTSIVSEDQELGERGPKGRIPEDAAASKMATERTPTCTNAMSTAVPTTTSAHASQPVTSNITNLFQQSVPGSYGAGVTEPEPIGSQLGNGRDRNGSFGGLGYGGLVDTPWENPPRTSRYINDQPVPQNPPDIQSTGLMQYILEQNRKLMDLVERNTATGEQGSTRGSSGGLPNYQVMPDFSKSVEKFDGEDLSRSGPWLEKISATARLHHWPSEFTFETARTQLIGPARLWYESKRERIRSWEEFEGAFRRTFVREHSQTQLWKAMSSRVQSAQESTNLYFHDKVRLCSALKLSFTETKEQLAVGLLSKELATMLMSKTHTDEDDLFGDIIVYERLVAERRARHNLDRFVPPKPSTPSTMLSPIKTEKRWLPGRDNAGRPLCFRCREYGHIAAACQSKRHPETCESRPEQTRATEPKKRVHRVEKSLTSRDTVARTFLINDRDFVTGLVDTGSAVCTVKRSVTEKCGLKPAKFRQNLYAFGSVTTPALTVEGKVKVRLAVDEVTVNDIELLVVPNDSQDYDLLVGRPFTERKEIAYMRKGDWIAFGYSCEAPFKNIDVEALVREPGLETYELAKGVTVAPHESKMVPVKKRANNYLLRVYNLTSEEFEKQSGEAINVDEVVGDVNAFVPCTRITASMVKMGEGMAETTQRKLLGLLNEFRDCFALNMHELGCTDLTEMTIVDNSVPVRCAPYRVSSKDRATIAELVTEMKACGIVTETQSPYASPVLLVRKKNGEPRLVVDYRRLNKQTVKVNFPVPELDEQFQYLSGGKVFATLDLANGYMQVPLSRESRPKTAFITPDTTGEFTRMVFGLTNAPYEFVRLMNLVLGPLQNQICCCYLDDVIVPAVSEEELLRRLKLIFMCFREGKLTLNLGKCEFGKGEIEYLGFTVGEGGMRPGKRKIKAIEDFPRPSNVHEVRRFVGLASFFRRFVKNFAVIAKPLTDLTKENTPFLFDNSCVSAFAKLKQCLTNAPILKLFDPTAPTELHTDASAVGIAGLLLQKDESGRLRLVYCVSKKTSEAESKYHSSRLELLAIVWCVERLRGYLIGIPFRVVTDCQAIVYLNGKKNINPQVARWFTVLQEYEYELIHRKGEKMAHVDALSRAPERQENCVEEEIEDTIIESRMRVLNIAETDALVAIQRSDSRLRRLIHILLKGQADRTKEEADAIKNYKLVQNRLVVQLEVEGDTRLLSVIPDSMRKSMVVRCHDLSGHFAVERTVATIMENCWFPRMRRYVRRHIASCLECLLNKTPGGKRPGMLHPISAPKRPFERVHVDNLGPFVKTSSGCEHVMVVIDAFSRFVVLFALKATTSRSVVSKLQALFQQFGVCEVVVCDRGTCFTSRKFKGFCSERGVRVIYNSPRHPQGNGMVERVNRTILPVIKAEMQNERSWDKCLPKVQFNLNAAVNKTTRKSPFRVLYGYQPTLQNALVVKALGASEWQAPQKSHEEIRSNIQDGQQRYKHQFDKRRYAGVVYDVGEIVAIRSAPQHTGQSTKLQDKYKGPYVIVETLPADTYRIEKLIQPGERKQVTTAHVSQLKGYYNHEETEDEEEEEEDEEEESESAGVLGKAEYTSEKSDESETIQESEPVE</sequence>
<dbReference type="InterPro" id="IPR036397">
    <property type="entry name" value="RNaseH_sf"/>
</dbReference>
<evidence type="ECO:0000256" key="9">
    <source>
        <dbReference type="SAM" id="MobiDB-lite"/>
    </source>
</evidence>
<dbReference type="GO" id="GO:0016787">
    <property type="term" value="F:hydrolase activity"/>
    <property type="evidence" value="ECO:0007669"/>
    <property type="project" value="UniProtKB-KW"/>
</dbReference>
<dbReference type="EC" id="2.7.7.49" evidence="1"/>
<dbReference type="Proteomes" id="UP001168821">
    <property type="component" value="Unassembled WGS sequence"/>
</dbReference>
<dbReference type="EMBL" id="JALNTZ010000008">
    <property type="protein sequence ID" value="KAJ3643306.1"/>
    <property type="molecule type" value="Genomic_DNA"/>
</dbReference>
<keyword evidence="5" id="KW-0255">Endonuclease</keyword>
<evidence type="ECO:0000313" key="13">
    <source>
        <dbReference type="EMBL" id="KAJ3643306.1"/>
    </source>
</evidence>
<dbReference type="GO" id="GO:0004519">
    <property type="term" value="F:endonuclease activity"/>
    <property type="evidence" value="ECO:0007669"/>
    <property type="project" value="UniProtKB-KW"/>
</dbReference>
<dbReference type="InterPro" id="IPR001584">
    <property type="entry name" value="Integrase_cat-core"/>
</dbReference>
<feature type="domain" description="Reverse transcriptase" evidence="11">
    <location>
        <begin position="741"/>
        <end position="920"/>
    </location>
</feature>
<dbReference type="SUPFAM" id="SSF53098">
    <property type="entry name" value="Ribonuclease H-like"/>
    <property type="match status" value="1"/>
</dbReference>
<dbReference type="GO" id="GO:0003964">
    <property type="term" value="F:RNA-directed DNA polymerase activity"/>
    <property type="evidence" value="ECO:0007669"/>
    <property type="project" value="UniProtKB-KW"/>
</dbReference>
<dbReference type="Pfam" id="PF00665">
    <property type="entry name" value="rve"/>
    <property type="match status" value="1"/>
</dbReference>
<evidence type="ECO:0000259" key="11">
    <source>
        <dbReference type="PROSITE" id="PS50878"/>
    </source>
</evidence>
<dbReference type="InterPro" id="IPR041373">
    <property type="entry name" value="RT_RNaseH"/>
</dbReference>
<dbReference type="InterPro" id="IPR021109">
    <property type="entry name" value="Peptidase_aspartic_dom_sf"/>
</dbReference>
<protein>
    <recommendedName>
        <fullName evidence="1">RNA-directed DNA polymerase</fullName>
        <ecNumber evidence="1">2.7.7.49</ecNumber>
    </recommendedName>
</protein>
<evidence type="ECO:0000256" key="4">
    <source>
        <dbReference type="ARBA" id="ARBA00022722"/>
    </source>
</evidence>
<dbReference type="InterPro" id="IPR043128">
    <property type="entry name" value="Rev_trsase/Diguanyl_cyclase"/>
</dbReference>
<keyword evidence="8" id="KW-0862">Zinc</keyword>
<keyword evidence="14" id="KW-1185">Reference proteome</keyword>
<dbReference type="InterPro" id="IPR012337">
    <property type="entry name" value="RNaseH-like_sf"/>
</dbReference>
<feature type="compositionally biased region" description="Basic and acidic residues" evidence="9">
    <location>
        <begin position="42"/>
        <end position="53"/>
    </location>
</feature>
<dbReference type="CDD" id="cd00303">
    <property type="entry name" value="retropepsin_like"/>
    <property type="match status" value="1"/>
</dbReference>
<dbReference type="CDD" id="cd01647">
    <property type="entry name" value="RT_LTR"/>
    <property type="match status" value="1"/>
</dbReference>
<keyword evidence="8" id="KW-0863">Zinc-finger</keyword>
<feature type="compositionally biased region" description="Acidic residues" evidence="9">
    <location>
        <begin position="1606"/>
        <end position="1616"/>
    </location>
</feature>
<dbReference type="PANTHER" id="PTHR37984:SF5">
    <property type="entry name" value="PROTEIN NYNRIN-LIKE"/>
    <property type="match status" value="1"/>
</dbReference>
<dbReference type="PROSITE" id="PS50994">
    <property type="entry name" value="INTEGRASE"/>
    <property type="match status" value="1"/>
</dbReference>
<dbReference type="Pfam" id="PF17917">
    <property type="entry name" value="RT_RNaseH"/>
    <property type="match status" value="1"/>
</dbReference>
<dbReference type="FunFam" id="3.30.70.270:FF:000020">
    <property type="entry name" value="Transposon Tf2-6 polyprotein-like Protein"/>
    <property type="match status" value="1"/>
</dbReference>
<evidence type="ECO:0000256" key="3">
    <source>
        <dbReference type="ARBA" id="ARBA00022695"/>
    </source>
</evidence>
<name>A0AA38HTT7_9CUCU</name>
<gene>
    <name evidence="13" type="ORF">Zmor_026028</name>
</gene>
<evidence type="ECO:0000256" key="8">
    <source>
        <dbReference type="PROSITE-ProRule" id="PRU00047"/>
    </source>
</evidence>
<evidence type="ECO:0000256" key="6">
    <source>
        <dbReference type="ARBA" id="ARBA00022801"/>
    </source>
</evidence>
<dbReference type="Pfam" id="PF17921">
    <property type="entry name" value="Integrase_H2C2"/>
    <property type="match status" value="1"/>
</dbReference>
<evidence type="ECO:0000256" key="7">
    <source>
        <dbReference type="ARBA" id="ARBA00022918"/>
    </source>
</evidence>
<dbReference type="GO" id="GO:0003676">
    <property type="term" value="F:nucleic acid binding"/>
    <property type="evidence" value="ECO:0007669"/>
    <property type="project" value="InterPro"/>
</dbReference>
<evidence type="ECO:0000256" key="1">
    <source>
        <dbReference type="ARBA" id="ARBA00012493"/>
    </source>
</evidence>
<dbReference type="Gene3D" id="3.30.70.270">
    <property type="match status" value="2"/>
</dbReference>
<feature type="region of interest" description="Disordered" evidence="9">
    <location>
        <begin position="435"/>
        <end position="456"/>
    </location>
</feature>
<dbReference type="GO" id="GO:0042575">
    <property type="term" value="C:DNA polymerase complex"/>
    <property type="evidence" value="ECO:0007669"/>
    <property type="project" value="UniProtKB-ARBA"/>
</dbReference>
<comment type="caution">
    <text evidence="13">The sequence shown here is derived from an EMBL/GenBank/DDBJ whole genome shotgun (WGS) entry which is preliminary data.</text>
</comment>
<feature type="compositionally biased region" description="Polar residues" evidence="9">
    <location>
        <begin position="20"/>
        <end position="37"/>
    </location>
</feature>